<keyword evidence="15" id="KW-1185">Reference proteome</keyword>
<keyword evidence="6" id="KW-0479">Metal-binding</keyword>
<dbReference type="InterPro" id="IPR008915">
    <property type="entry name" value="Peptidase_M50"/>
</dbReference>
<proteinExistence type="inferred from homology"/>
<sequence length="296" mass="32660">MGYNDNDNEAYKSYNTFKPEETDNMYDILDKPVKNTSAKKSAALAGVGGLIFILLKFKWVLLFLLGKLKFLLVFLKLGKLAATFGSMLLMIVVEVQRYGVLVGVGIVMLILVHEMGHYLTAKKSGLNVSAPVFIPFVGAFISMKEMPKNVEVEVKVAFGGPLLGSLGAFLCLGVYALTGSKSMLFLAYVGLILNLFNLIPITPLDGGRIISGLSPKIWFVGMALMGLAAIFTRSPMMIFILILGVIQIISYWKNPDKSYFNIDASKRKLIGGLYFGLVIFLGASIFEIYQIYDFKR</sequence>
<keyword evidence="10" id="KW-0482">Metalloprotease</keyword>
<evidence type="ECO:0000256" key="12">
    <source>
        <dbReference type="SAM" id="Phobius"/>
    </source>
</evidence>
<feature type="transmembrane region" description="Helical" evidence="12">
    <location>
        <begin position="70"/>
        <end position="93"/>
    </location>
</feature>
<dbReference type="Proteomes" id="UP000036923">
    <property type="component" value="Unassembled WGS sequence"/>
</dbReference>
<evidence type="ECO:0000313" key="15">
    <source>
        <dbReference type="Proteomes" id="UP000036923"/>
    </source>
</evidence>
<dbReference type="GO" id="GO:0008237">
    <property type="term" value="F:metallopeptidase activity"/>
    <property type="evidence" value="ECO:0007669"/>
    <property type="project" value="UniProtKB-KW"/>
</dbReference>
<feature type="transmembrane region" description="Helical" evidence="12">
    <location>
        <begin position="42"/>
        <end position="64"/>
    </location>
</feature>
<evidence type="ECO:0000256" key="9">
    <source>
        <dbReference type="ARBA" id="ARBA00022989"/>
    </source>
</evidence>
<dbReference type="EMBL" id="LGTC01000001">
    <property type="protein sequence ID" value="KNY29409.1"/>
    <property type="molecule type" value="Genomic_DNA"/>
</dbReference>
<feature type="transmembrane region" description="Helical" evidence="12">
    <location>
        <begin position="183"/>
        <end position="201"/>
    </location>
</feature>
<feature type="transmembrane region" description="Helical" evidence="12">
    <location>
        <begin position="100"/>
        <end position="119"/>
    </location>
</feature>
<gene>
    <name evidence="14" type="ORF">Bccel_4683</name>
</gene>
<name>A0A0L6JUL1_9FIRM</name>
<dbReference type="GO" id="GO:0006508">
    <property type="term" value="P:proteolysis"/>
    <property type="evidence" value="ECO:0007669"/>
    <property type="project" value="UniProtKB-KW"/>
</dbReference>
<organism evidence="14 15">
    <name type="scientific">Pseudobacteroides cellulosolvens ATCC 35603 = DSM 2933</name>
    <dbReference type="NCBI Taxonomy" id="398512"/>
    <lineage>
        <taxon>Bacteria</taxon>
        <taxon>Bacillati</taxon>
        <taxon>Bacillota</taxon>
        <taxon>Clostridia</taxon>
        <taxon>Eubacteriales</taxon>
        <taxon>Oscillospiraceae</taxon>
        <taxon>Pseudobacteroides</taxon>
    </lineage>
</organism>
<keyword evidence="5 12" id="KW-0812">Transmembrane</keyword>
<feature type="domain" description="Peptidase M50" evidence="13">
    <location>
        <begin position="181"/>
        <end position="215"/>
    </location>
</feature>
<dbReference type="PANTHER" id="PTHR39188">
    <property type="entry name" value="MEMBRANE-ASSOCIATED ZINC METALLOPROTEASE M50B"/>
    <property type="match status" value="1"/>
</dbReference>
<evidence type="ECO:0000256" key="4">
    <source>
        <dbReference type="ARBA" id="ARBA00022670"/>
    </source>
</evidence>
<keyword evidence="11 12" id="KW-0472">Membrane</keyword>
<evidence type="ECO:0000256" key="2">
    <source>
        <dbReference type="ARBA" id="ARBA00004141"/>
    </source>
</evidence>
<dbReference type="Pfam" id="PF02163">
    <property type="entry name" value="Peptidase_M50"/>
    <property type="match status" value="2"/>
</dbReference>
<evidence type="ECO:0000313" key="14">
    <source>
        <dbReference type="EMBL" id="KNY29409.1"/>
    </source>
</evidence>
<dbReference type="OrthoDB" id="9781963at2"/>
<feature type="transmembrane region" description="Helical" evidence="12">
    <location>
        <begin position="156"/>
        <end position="177"/>
    </location>
</feature>
<evidence type="ECO:0000256" key="3">
    <source>
        <dbReference type="ARBA" id="ARBA00007931"/>
    </source>
</evidence>
<feature type="transmembrane region" description="Helical" evidence="12">
    <location>
        <begin position="125"/>
        <end position="144"/>
    </location>
</feature>
<dbReference type="CDD" id="cd06160">
    <property type="entry name" value="S2P-M50_like_2"/>
    <property type="match status" value="1"/>
</dbReference>
<evidence type="ECO:0000256" key="5">
    <source>
        <dbReference type="ARBA" id="ARBA00022692"/>
    </source>
</evidence>
<comment type="subcellular location">
    <subcellularLocation>
        <location evidence="2">Membrane</location>
        <topology evidence="2">Multi-pass membrane protein</topology>
    </subcellularLocation>
</comment>
<dbReference type="AlphaFoldDB" id="A0A0L6JUL1"/>
<comment type="caution">
    <text evidence="14">The sequence shown here is derived from an EMBL/GenBank/DDBJ whole genome shotgun (WGS) entry which is preliminary data.</text>
</comment>
<dbReference type="GO" id="GO:0016020">
    <property type="term" value="C:membrane"/>
    <property type="evidence" value="ECO:0007669"/>
    <property type="project" value="UniProtKB-SubCell"/>
</dbReference>
<dbReference type="eggNOG" id="COG1994">
    <property type="taxonomic scope" value="Bacteria"/>
</dbReference>
<protein>
    <submittedName>
        <fullName evidence="14">Peptidase M50</fullName>
    </submittedName>
</protein>
<evidence type="ECO:0000256" key="6">
    <source>
        <dbReference type="ARBA" id="ARBA00022723"/>
    </source>
</evidence>
<accession>A0A0L6JUL1</accession>
<dbReference type="PANTHER" id="PTHR39188:SF3">
    <property type="entry name" value="STAGE IV SPORULATION PROTEIN FB"/>
    <property type="match status" value="1"/>
</dbReference>
<dbReference type="STRING" id="398512.Bccel_4683"/>
<keyword evidence="8" id="KW-0862">Zinc</keyword>
<feature type="transmembrane region" description="Helical" evidence="12">
    <location>
        <begin position="273"/>
        <end position="292"/>
    </location>
</feature>
<dbReference type="GO" id="GO:0046872">
    <property type="term" value="F:metal ion binding"/>
    <property type="evidence" value="ECO:0007669"/>
    <property type="project" value="UniProtKB-KW"/>
</dbReference>
<comment type="cofactor">
    <cofactor evidence="1">
        <name>Zn(2+)</name>
        <dbReference type="ChEBI" id="CHEBI:29105"/>
    </cofactor>
</comment>
<feature type="domain" description="Peptidase M50" evidence="13">
    <location>
        <begin position="104"/>
        <end position="176"/>
    </location>
</feature>
<evidence type="ECO:0000256" key="8">
    <source>
        <dbReference type="ARBA" id="ARBA00022833"/>
    </source>
</evidence>
<evidence type="ECO:0000256" key="7">
    <source>
        <dbReference type="ARBA" id="ARBA00022801"/>
    </source>
</evidence>
<comment type="similarity">
    <text evidence="3">Belongs to the peptidase M50B family.</text>
</comment>
<keyword evidence="7" id="KW-0378">Hydrolase</keyword>
<evidence type="ECO:0000256" key="1">
    <source>
        <dbReference type="ARBA" id="ARBA00001947"/>
    </source>
</evidence>
<evidence type="ECO:0000256" key="10">
    <source>
        <dbReference type="ARBA" id="ARBA00023049"/>
    </source>
</evidence>
<evidence type="ECO:0000259" key="13">
    <source>
        <dbReference type="Pfam" id="PF02163"/>
    </source>
</evidence>
<keyword evidence="4" id="KW-0645">Protease</keyword>
<reference evidence="15" key="1">
    <citation type="submission" date="2015-07" db="EMBL/GenBank/DDBJ databases">
        <title>Near-Complete Genome Sequence of the Cellulolytic Bacterium Bacteroides (Pseudobacteroides) cellulosolvens ATCC 35603.</title>
        <authorList>
            <person name="Dassa B."/>
            <person name="Utturkar S.M."/>
            <person name="Klingeman D.M."/>
            <person name="Hurt R.A."/>
            <person name="Keller M."/>
            <person name="Xu J."/>
            <person name="Reddy Y.H.K."/>
            <person name="Borovok I."/>
            <person name="Grinberg I.R."/>
            <person name="Lamed R."/>
            <person name="Zhivin O."/>
            <person name="Bayer E.A."/>
            <person name="Brown S.D."/>
        </authorList>
    </citation>
    <scope>NUCLEOTIDE SEQUENCE [LARGE SCALE GENOMIC DNA]</scope>
    <source>
        <strain evidence="15">DSM 2933</strain>
    </source>
</reference>
<keyword evidence="9 12" id="KW-1133">Transmembrane helix</keyword>
<dbReference type="RefSeq" id="WP_036935607.1">
    <property type="nucleotide sequence ID" value="NZ_JQKC01000001.1"/>
</dbReference>
<evidence type="ECO:0000256" key="11">
    <source>
        <dbReference type="ARBA" id="ARBA00023136"/>
    </source>
</evidence>
<feature type="transmembrane region" description="Helical" evidence="12">
    <location>
        <begin position="236"/>
        <end position="252"/>
    </location>
</feature>
<dbReference type="PATRIC" id="fig|398512.5.peg.4907"/>